<reference evidence="2" key="1">
    <citation type="submission" date="2014-12" db="EMBL/GenBank/DDBJ databases">
        <authorList>
            <person name="Salcher M.M."/>
        </authorList>
    </citation>
    <scope>NUCLEOTIDE SEQUENCE [LARGE SCALE GENOMIC DNA]</scope>
    <source>
        <strain evidence="2">MMS-10A-171</strain>
    </source>
</reference>
<dbReference type="Pfam" id="PF07277">
    <property type="entry name" value="SapC"/>
    <property type="match status" value="1"/>
</dbReference>
<dbReference type="InterPro" id="IPR010836">
    <property type="entry name" value="SapC"/>
</dbReference>
<dbReference type="AlphaFoldDB" id="A0A0B7IZB0"/>
<organism evidence="1 2">
    <name type="scientific">Candidatus Methylopumilus turicensis</name>
    <dbReference type="NCBI Taxonomy" id="1581680"/>
    <lineage>
        <taxon>Bacteria</taxon>
        <taxon>Pseudomonadati</taxon>
        <taxon>Pseudomonadota</taxon>
        <taxon>Betaproteobacteria</taxon>
        <taxon>Nitrosomonadales</taxon>
        <taxon>Methylophilaceae</taxon>
        <taxon>Candidatus Methylopumilus</taxon>
    </lineage>
</organism>
<sequence length="67" mass="7638">MGVNAMYGFDEDKLNALPDNVLADLHRRGYLARIYAQLKSLQNFQKLVRRFEQQTFSASAKQAGFNA</sequence>
<dbReference type="HOGENOM" id="CLU_2807473_0_0_4"/>
<protein>
    <submittedName>
        <fullName evidence="1">Uncharacterized protein</fullName>
    </submittedName>
</protein>
<evidence type="ECO:0000313" key="2">
    <source>
        <dbReference type="Proteomes" id="UP000056322"/>
    </source>
</evidence>
<dbReference type="EMBL" id="LN794158">
    <property type="protein sequence ID" value="CEN55742.1"/>
    <property type="molecule type" value="Genomic_DNA"/>
</dbReference>
<dbReference type="KEGG" id="mbac:BN1209_0698"/>
<keyword evidence="2" id="KW-1185">Reference proteome</keyword>
<gene>
    <name evidence="1" type="ORF">BN1209_0698</name>
</gene>
<dbReference type="Proteomes" id="UP000056322">
    <property type="component" value="Chromosome 1"/>
</dbReference>
<name>A0A0B7IZB0_9PROT</name>
<evidence type="ECO:0000313" key="1">
    <source>
        <dbReference type="EMBL" id="CEN55742.1"/>
    </source>
</evidence>
<accession>A0A0B7IZB0</accession>
<proteinExistence type="predicted"/>